<comment type="caution">
    <text evidence="2">The sequence shown here is derived from an EMBL/GenBank/DDBJ whole genome shotgun (WGS) entry which is preliminary data.</text>
</comment>
<dbReference type="EMBL" id="MU167296">
    <property type="protein sequence ID" value="KAG0144414.1"/>
    <property type="molecule type" value="Genomic_DNA"/>
</dbReference>
<feature type="compositionally biased region" description="Polar residues" evidence="1">
    <location>
        <begin position="141"/>
        <end position="159"/>
    </location>
</feature>
<evidence type="ECO:0000256" key="1">
    <source>
        <dbReference type="SAM" id="MobiDB-lite"/>
    </source>
</evidence>
<gene>
    <name evidence="2" type="ORF">CROQUDRAFT_95117</name>
</gene>
<dbReference type="OrthoDB" id="10407830at2759"/>
<proteinExistence type="predicted"/>
<organism evidence="2 3">
    <name type="scientific">Cronartium quercuum f. sp. fusiforme G11</name>
    <dbReference type="NCBI Taxonomy" id="708437"/>
    <lineage>
        <taxon>Eukaryota</taxon>
        <taxon>Fungi</taxon>
        <taxon>Dikarya</taxon>
        <taxon>Basidiomycota</taxon>
        <taxon>Pucciniomycotina</taxon>
        <taxon>Pucciniomycetes</taxon>
        <taxon>Pucciniales</taxon>
        <taxon>Coleosporiaceae</taxon>
        <taxon>Cronartium</taxon>
    </lineage>
</organism>
<feature type="region of interest" description="Disordered" evidence="1">
    <location>
        <begin position="101"/>
        <end position="184"/>
    </location>
</feature>
<feature type="region of interest" description="Disordered" evidence="1">
    <location>
        <begin position="214"/>
        <end position="302"/>
    </location>
</feature>
<feature type="compositionally biased region" description="Basic and acidic residues" evidence="1">
    <location>
        <begin position="175"/>
        <end position="184"/>
    </location>
</feature>
<name>A0A9P6TA93_9BASI</name>
<feature type="compositionally biased region" description="Polar residues" evidence="1">
    <location>
        <begin position="219"/>
        <end position="232"/>
    </location>
</feature>
<evidence type="ECO:0000313" key="2">
    <source>
        <dbReference type="EMBL" id="KAG0144414.1"/>
    </source>
</evidence>
<dbReference type="AlphaFoldDB" id="A0A9P6TA93"/>
<keyword evidence="3" id="KW-1185">Reference proteome</keyword>
<feature type="compositionally biased region" description="Basic and acidic residues" evidence="1">
    <location>
        <begin position="282"/>
        <end position="292"/>
    </location>
</feature>
<evidence type="ECO:0000313" key="3">
    <source>
        <dbReference type="Proteomes" id="UP000886653"/>
    </source>
</evidence>
<reference evidence="2" key="1">
    <citation type="submission" date="2013-11" db="EMBL/GenBank/DDBJ databases">
        <title>Genome sequence of the fusiform rust pathogen reveals effectors for host alternation and coevolution with pine.</title>
        <authorList>
            <consortium name="DOE Joint Genome Institute"/>
            <person name="Smith K."/>
            <person name="Pendleton A."/>
            <person name="Kubisiak T."/>
            <person name="Anderson C."/>
            <person name="Salamov A."/>
            <person name="Aerts A."/>
            <person name="Riley R."/>
            <person name="Clum A."/>
            <person name="Lindquist E."/>
            <person name="Ence D."/>
            <person name="Campbell M."/>
            <person name="Kronenberg Z."/>
            <person name="Feau N."/>
            <person name="Dhillon B."/>
            <person name="Hamelin R."/>
            <person name="Burleigh J."/>
            <person name="Smith J."/>
            <person name="Yandell M."/>
            <person name="Nelson C."/>
            <person name="Grigoriev I."/>
            <person name="Davis J."/>
        </authorList>
    </citation>
    <scope>NUCLEOTIDE SEQUENCE</scope>
    <source>
        <strain evidence="2">G11</strain>
    </source>
</reference>
<protein>
    <submittedName>
        <fullName evidence="2">Uncharacterized protein</fullName>
    </submittedName>
</protein>
<feature type="compositionally biased region" description="Acidic residues" evidence="1">
    <location>
        <begin position="293"/>
        <end position="302"/>
    </location>
</feature>
<feature type="compositionally biased region" description="Basic and acidic residues" evidence="1">
    <location>
        <begin position="101"/>
        <end position="117"/>
    </location>
</feature>
<sequence>MRYKHIKALKLITEYHKIEHDQHHIETYSQKTLHELESFDEVFGSDFIPLLNAREGSQDWFGQMGLNWSFDASTSPNWPLESGLLSPVARDFSFSPQQIDVQEHHKEHSKSYNDHMKGSLPILQSNPSRHSNLEGRKENVLLSTNTLSRITNRDIPSSSTKEDSNPRLFQSSNEHSSKDNGFHELPRFLDATSGFPFVSPKPTGEGVCEKNQFEKEEASSFTSGKLVSTHALSNPPPIPNPHSGTTYSFKNLEKVTHESSSNPPSSKRKSSDLRHVKSHRKSSTEEKWRSEPDSEANQDSDMTEAAWPLKFLSRSGYKEISRSIGRVGKSYERSLKLYKKEIDPWFQTFQIELERTFMEIQKLNTKSKPELDTKVLVDRAKQKLTRSFLATLKLVHPVNPSTHDTLLLDGWKFIQNYLEQWKSLNYNLYCALLSHQHTDYLDGTQPLIFLIYLSKRVCNEMRLTHLWKLWRKWYLNSGYPYKMFIPTGSHFEQKLTNALKSLATLEENTAELKEEKGYEGPYFHSALQHQNILKYFFDKFKQAHKNIPNSSSESYLPYSNFRIMLAQQMGRLELELLGQHIATEEWIDSLSQELQSQLAQFELDSTTVPISKILHSVKKAYREVVPGLLGMIRMLHEVDVNLQAHNLDPLISEAWDIIKFMFEEWKKMDLPFEFGLITSQRHEAFPDSRSTFIFNHMLKLSMNVNTQRDCFWHTWQLWQSRSSLKNQEMLFASAHEFWKAIENRRYELYERYLAEYNRQNHSQA</sequence>
<dbReference type="Proteomes" id="UP000886653">
    <property type="component" value="Unassembled WGS sequence"/>
</dbReference>
<accession>A0A9P6TA93</accession>